<evidence type="ECO:0000313" key="2">
    <source>
        <dbReference type="Proteomes" id="UP000237000"/>
    </source>
</evidence>
<comment type="caution">
    <text evidence="1">The sequence shown here is derived from an EMBL/GenBank/DDBJ whole genome shotgun (WGS) entry which is preliminary data.</text>
</comment>
<dbReference type="AlphaFoldDB" id="A0A2P5EHR2"/>
<evidence type="ECO:0000313" key="1">
    <source>
        <dbReference type="EMBL" id="PON85081.1"/>
    </source>
</evidence>
<reference evidence="2" key="1">
    <citation type="submission" date="2016-06" db="EMBL/GenBank/DDBJ databases">
        <title>Parallel loss of symbiosis genes in relatives of nitrogen-fixing non-legume Parasponia.</title>
        <authorList>
            <person name="Van Velzen R."/>
            <person name="Holmer R."/>
            <person name="Bu F."/>
            <person name="Rutten L."/>
            <person name="Van Zeijl A."/>
            <person name="Liu W."/>
            <person name="Santuari L."/>
            <person name="Cao Q."/>
            <person name="Sharma T."/>
            <person name="Shen D."/>
            <person name="Roswanjaya Y."/>
            <person name="Wardhani T."/>
            <person name="Kalhor M.S."/>
            <person name="Jansen J."/>
            <person name="Van den Hoogen J."/>
            <person name="Gungor B."/>
            <person name="Hartog M."/>
            <person name="Hontelez J."/>
            <person name="Verver J."/>
            <person name="Yang W.-C."/>
            <person name="Schijlen E."/>
            <person name="Repin R."/>
            <person name="Schilthuizen M."/>
            <person name="Schranz E."/>
            <person name="Heidstra R."/>
            <person name="Miyata K."/>
            <person name="Fedorova E."/>
            <person name="Kohlen W."/>
            <person name="Bisseling T."/>
            <person name="Smit S."/>
            <person name="Geurts R."/>
        </authorList>
    </citation>
    <scope>NUCLEOTIDE SEQUENCE [LARGE SCALE GENOMIC DNA]</scope>
    <source>
        <strain evidence="2">cv. RG33-2</strain>
    </source>
</reference>
<name>A0A2P5EHR2_TREOI</name>
<dbReference type="InParanoid" id="A0A2P5EHR2"/>
<dbReference type="OrthoDB" id="4062651at2759"/>
<sequence length="78" mass="9414">MYSFGVMALEIACGRRTYYQQGEEEEHMSLMSSFMEATDEKLDMKFDRNETKLLLIIRLWCSHLREKEWPNVMPQVQY</sequence>
<accession>A0A2P5EHR2</accession>
<proteinExistence type="predicted"/>
<gene>
    <name evidence="1" type="ORF">TorRG33x02_191810</name>
</gene>
<dbReference type="STRING" id="63057.A0A2P5EHR2"/>
<organism evidence="1 2">
    <name type="scientific">Trema orientale</name>
    <name type="common">Charcoal tree</name>
    <name type="synonym">Celtis orientalis</name>
    <dbReference type="NCBI Taxonomy" id="63057"/>
    <lineage>
        <taxon>Eukaryota</taxon>
        <taxon>Viridiplantae</taxon>
        <taxon>Streptophyta</taxon>
        <taxon>Embryophyta</taxon>
        <taxon>Tracheophyta</taxon>
        <taxon>Spermatophyta</taxon>
        <taxon>Magnoliopsida</taxon>
        <taxon>eudicotyledons</taxon>
        <taxon>Gunneridae</taxon>
        <taxon>Pentapetalae</taxon>
        <taxon>rosids</taxon>
        <taxon>fabids</taxon>
        <taxon>Rosales</taxon>
        <taxon>Cannabaceae</taxon>
        <taxon>Trema</taxon>
    </lineage>
</organism>
<dbReference type="Gene3D" id="1.10.510.10">
    <property type="entry name" value="Transferase(Phosphotransferase) domain 1"/>
    <property type="match status" value="1"/>
</dbReference>
<dbReference type="EMBL" id="JXTC01000153">
    <property type="protein sequence ID" value="PON85081.1"/>
    <property type="molecule type" value="Genomic_DNA"/>
</dbReference>
<protein>
    <submittedName>
        <fullName evidence="1">Uncharacterized protein</fullName>
    </submittedName>
</protein>
<dbReference type="Proteomes" id="UP000237000">
    <property type="component" value="Unassembled WGS sequence"/>
</dbReference>
<keyword evidence="2" id="KW-1185">Reference proteome</keyword>